<dbReference type="PROSITE" id="PS00455">
    <property type="entry name" value="AMP_BINDING"/>
    <property type="match status" value="1"/>
</dbReference>
<dbReference type="SUPFAM" id="SSF56801">
    <property type="entry name" value="Acetyl-CoA synthetase-like"/>
    <property type="match status" value="1"/>
</dbReference>
<feature type="domain" description="AMP-dependent synthetase/ligase" evidence="3">
    <location>
        <begin position="29"/>
        <end position="297"/>
    </location>
</feature>
<dbReference type="Gene3D" id="3.30.300.30">
    <property type="match status" value="1"/>
</dbReference>
<dbReference type="AlphaFoldDB" id="A0A6A6EB07"/>
<dbReference type="Pfam" id="PF13193">
    <property type="entry name" value="AMP-binding_C"/>
    <property type="match status" value="1"/>
</dbReference>
<dbReference type="InterPro" id="IPR000873">
    <property type="entry name" value="AMP-dep_synth/lig_dom"/>
</dbReference>
<accession>A0A6A6EB07</accession>
<feature type="domain" description="AMP-binding enzyme C-terminal" evidence="4">
    <location>
        <begin position="340"/>
        <end position="402"/>
    </location>
</feature>
<evidence type="ECO:0000313" key="5">
    <source>
        <dbReference type="EMBL" id="KAF2188245.1"/>
    </source>
</evidence>
<dbReference type="GO" id="GO:0019748">
    <property type="term" value="P:secondary metabolic process"/>
    <property type="evidence" value="ECO:0007669"/>
    <property type="project" value="TreeGrafter"/>
</dbReference>
<keyword evidence="2" id="KW-0436">Ligase</keyword>
<dbReference type="EMBL" id="ML994624">
    <property type="protein sequence ID" value="KAF2188245.1"/>
    <property type="molecule type" value="Genomic_DNA"/>
</dbReference>
<dbReference type="PANTHER" id="PTHR24096:SF149">
    <property type="entry name" value="AMP-BINDING DOMAIN-CONTAINING PROTEIN-RELATED"/>
    <property type="match status" value="1"/>
</dbReference>
<evidence type="ECO:0000256" key="1">
    <source>
        <dbReference type="ARBA" id="ARBA00006432"/>
    </source>
</evidence>
<dbReference type="InterPro" id="IPR020845">
    <property type="entry name" value="AMP-binding_CS"/>
</dbReference>
<dbReference type="InterPro" id="IPR045851">
    <property type="entry name" value="AMP-bd_C_sf"/>
</dbReference>
<dbReference type="InterPro" id="IPR025110">
    <property type="entry name" value="AMP-bd_C"/>
</dbReference>
<name>A0A6A6EB07_9PEZI</name>
<dbReference type="Gene3D" id="3.40.50.12780">
    <property type="entry name" value="N-terminal domain of ligase-like"/>
    <property type="match status" value="1"/>
</dbReference>
<dbReference type="GO" id="GO:0016405">
    <property type="term" value="F:CoA-ligase activity"/>
    <property type="evidence" value="ECO:0007669"/>
    <property type="project" value="TreeGrafter"/>
</dbReference>
<dbReference type="Pfam" id="PF00501">
    <property type="entry name" value="AMP-binding"/>
    <property type="match status" value="1"/>
</dbReference>
<evidence type="ECO:0000256" key="2">
    <source>
        <dbReference type="ARBA" id="ARBA00022598"/>
    </source>
</evidence>
<evidence type="ECO:0000259" key="3">
    <source>
        <dbReference type="Pfam" id="PF00501"/>
    </source>
</evidence>
<sequence length="421" mass="46300">MRMYRNSDTVDVPKMDLLTLLFLSSSGQPAALAIFYGIIAAGGIFSAALPSYAPEESARQIKQGKSTCLLLSRVFGGWGACKMLRGRENDMEEVSDEDELRVSLVALLYGSGTTGVPKGLFIPSGQARAYITKSTEAGEPVPSPFLPFTHLPIAHITGVLGYLISLFYSGGSVYGVPRFGWKLFLHYFKTFKITGFYIVPSIYLHIARNRDVTDHFDRVDTAITGSAPMDTELQQAGLSETTGPVTAMPKGASDKSGCISPVLPNMEMRIVDDNFKDVESSQPGEIIVRGPFVTNGYSDKEEATKMTFNNGWFCTGEIAVDRGGKFYIVDRKKEILKCKAAVVGVRTEGGSEVPTAYVVLRSKDELSDEDVKSCIKGAFAEYKQLRGEVRFVDELPKYAVGKILRRELRERRKNESVKAEL</sequence>
<gene>
    <name evidence="5" type="ORF">K469DRAFT_724800</name>
</gene>
<dbReference type="Proteomes" id="UP000800200">
    <property type="component" value="Unassembled WGS sequence"/>
</dbReference>
<organism evidence="5 6">
    <name type="scientific">Zopfia rhizophila CBS 207.26</name>
    <dbReference type="NCBI Taxonomy" id="1314779"/>
    <lineage>
        <taxon>Eukaryota</taxon>
        <taxon>Fungi</taxon>
        <taxon>Dikarya</taxon>
        <taxon>Ascomycota</taxon>
        <taxon>Pezizomycotina</taxon>
        <taxon>Dothideomycetes</taxon>
        <taxon>Dothideomycetes incertae sedis</taxon>
        <taxon>Zopfiaceae</taxon>
        <taxon>Zopfia</taxon>
    </lineage>
</organism>
<proteinExistence type="inferred from homology"/>
<keyword evidence="6" id="KW-1185">Reference proteome</keyword>
<dbReference type="OrthoDB" id="1898221at2759"/>
<evidence type="ECO:0000313" key="6">
    <source>
        <dbReference type="Proteomes" id="UP000800200"/>
    </source>
</evidence>
<protein>
    <submittedName>
        <fullName evidence="5">Acetyl-CoA synthetase-like protein</fullName>
    </submittedName>
</protein>
<comment type="similarity">
    <text evidence="1">Belongs to the ATP-dependent AMP-binding enzyme family.</text>
</comment>
<evidence type="ECO:0000259" key="4">
    <source>
        <dbReference type="Pfam" id="PF13193"/>
    </source>
</evidence>
<dbReference type="PANTHER" id="PTHR24096">
    <property type="entry name" value="LONG-CHAIN-FATTY-ACID--COA LIGASE"/>
    <property type="match status" value="1"/>
</dbReference>
<dbReference type="InterPro" id="IPR042099">
    <property type="entry name" value="ANL_N_sf"/>
</dbReference>
<reference evidence="5" key="1">
    <citation type="journal article" date="2020" name="Stud. Mycol.">
        <title>101 Dothideomycetes genomes: a test case for predicting lifestyles and emergence of pathogens.</title>
        <authorList>
            <person name="Haridas S."/>
            <person name="Albert R."/>
            <person name="Binder M."/>
            <person name="Bloem J."/>
            <person name="Labutti K."/>
            <person name="Salamov A."/>
            <person name="Andreopoulos B."/>
            <person name="Baker S."/>
            <person name="Barry K."/>
            <person name="Bills G."/>
            <person name="Bluhm B."/>
            <person name="Cannon C."/>
            <person name="Castanera R."/>
            <person name="Culley D."/>
            <person name="Daum C."/>
            <person name="Ezra D."/>
            <person name="Gonzalez J."/>
            <person name="Henrissat B."/>
            <person name="Kuo A."/>
            <person name="Liang C."/>
            <person name="Lipzen A."/>
            <person name="Lutzoni F."/>
            <person name="Magnuson J."/>
            <person name="Mondo S."/>
            <person name="Nolan M."/>
            <person name="Ohm R."/>
            <person name="Pangilinan J."/>
            <person name="Park H.-J."/>
            <person name="Ramirez L."/>
            <person name="Alfaro M."/>
            <person name="Sun H."/>
            <person name="Tritt A."/>
            <person name="Yoshinaga Y."/>
            <person name="Zwiers L.-H."/>
            <person name="Turgeon B."/>
            <person name="Goodwin S."/>
            <person name="Spatafora J."/>
            <person name="Crous P."/>
            <person name="Grigoriev I."/>
        </authorList>
    </citation>
    <scope>NUCLEOTIDE SEQUENCE</scope>
    <source>
        <strain evidence="5">CBS 207.26</strain>
    </source>
</reference>